<name>A0A4S2BQ58_9LACO</name>
<dbReference type="InterPro" id="IPR050950">
    <property type="entry name" value="HTH-type_LysR_regulators"/>
</dbReference>
<dbReference type="GO" id="GO:0003700">
    <property type="term" value="F:DNA-binding transcription factor activity"/>
    <property type="evidence" value="ECO:0007669"/>
    <property type="project" value="InterPro"/>
</dbReference>
<evidence type="ECO:0000259" key="5">
    <source>
        <dbReference type="PROSITE" id="PS50931"/>
    </source>
</evidence>
<dbReference type="AlphaFoldDB" id="A0A4S2BQ58"/>
<sequence>MDDQLKTFIAVADNHSFNKAASQLFISAPAVIKQINTLEKNIKVTLFNRTHSGVTLTKAGKSFYQDAIKLLDAYNQSINRAQEMTEKQTIKIGAGPLATGTETNNIWIEIGKKNPDLTFQFIPCACSLGDFNKFLGGIGNIFDLVSSIYDENLLREYNLQALELDITPLKLSIPITHPLIKKDQLSLSDLNNQTIVLPQKDKFACFDKAREFLQQNPTITIQDVPGLNMNVLNQCATNNWLLCSAEDWQAAHPLLQAKTVNWTCSAPFGIVYSKNPSPIIREVINFLEKRGTNAHD</sequence>
<evidence type="ECO:0000256" key="4">
    <source>
        <dbReference type="ARBA" id="ARBA00023163"/>
    </source>
</evidence>
<evidence type="ECO:0000313" key="6">
    <source>
        <dbReference type="EMBL" id="TGY16532.1"/>
    </source>
</evidence>
<evidence type="ECO:0000256" key="2">
    <source>
        <dbReference type="ARBA" id="ARBA00023015"/>
    </source>
</evidence>
<dbReference type="InterPro" id="IPR000847">
    <property type="entry name" value="LysR_HTH_N"/>
</dbReference>
<evidence type="ECO:0000256" key="3">
    <source>
        <dbReference type="ARBA" id="ARBA00023125"/>
    </source>
</evidence>
<feature type="domain" description="HTH lysR-type" evidence="5">
    <location>
        <begin position="1"/>
        <end position="57"/>
    </location>
</feature>
<dbReference type="InterPro" id="IPR036388">
    <property type="entry name" value="WH-like_DNA-bd_sf"/>
</dbReference>
<dbReference type="Proteomes" id="UP000309117">
    <property type="component" value="Unassembled WGS sequence"/>
</dbReference>
<reference evidence="6 7" key="1">
    <citation type="submission" date="2019-04" db="EMBL/GenBank/DDBJ databases">
        <title>Microbes associate with the intestines of laboratory mice.</title>
        <authorList>
            <person name="Navarre W."/>
            <person name="Wong E."/>
            <person name="Huang K."/>
            <person name="Tropini C."/>
            <person name="Ng K."/>
            <person name="Yu B."/>
        </authorList>
    </citation>
    <scope>NUCLEOTIDE SEQUENCE [LARGE SCALE GENOMIC DNA]</scope>
    <source>
        <strain evidence="6 7">NM61_E11</strain>
    </source>
</reference>
<dbReference type="GO" id="GO:0005829">
    <property type="term" value="C:cytosol"/>
    <property type="evidence" value="ECO:0007669"/>
    <property type="project" value="TreeGrafter"/>
</dbReference>
<dbReference type="Gene3D" id="1.10.10.10">
    <property type="entry name" value="Winged helix-like DNA-binding domain superfamily/Winged helix DNA-binding domain"/>
    <property type="match status" value="1"/>
</dbReference>
<keyword evidence="3" id="KW-0238">DNA-binding</keyword>
<keyword evidence="4" id="KW-0804">Transcription</keyword>
<protein>
    <submittedName>
        <fullName evidence="6">LysR family transcriptional regulator</fullName>
    </submittedName>
</protein>
<proteinExistence type="inferred from homology"/>
<accession>A0A4S2BQ58</accession>
<comment type="caution">
    <text evidence="6">The sequence shown here is derived from an EMBL/GenBank/DDBJ whole genome shotgun (WGS) entry which is preliminary data.</text>
</comment>
<evidence type="ECO:0000313" key="7">
    <source>
        <dbReference type="Proteomes" id="UP000309117"/>
    </source>
</evidence>
<dbReference type="GO" id="GO:0003677">
    <property type="term" value="F:DNA binding"/>
    <property type="evidence" value="ECO:0007669"/>
    <property type="project" value="UniProtKB-KW"/>
</dbReference>
<dbReference type="SUPFAM" id="SSF46785">
    <property type="entry name" value="Winged helix' DNA-binding domain"/>
    <property type="match status" value="1"/>
</dbReference>
<dbReference type="EMBL" id="SRYV01000004">
    <property type="protein sequence ID" value="TGY16532.1"/>
    <property type="molecule type" value="Genomic_DNA"/>
</dbReference>
<dbReference type="PANTHER" id="PTHR30419:SF8">
    <property type="entry name" value="NITROGEN ASSIMILATION TRANSCRIPTIONAL ACTIVATOR-RELATED"/>
    <property type="match status" value="1"/>
</dbReference>
<dbReference type="PROSITE" id="PS50931">
    <property type="entry name" value="HTH_LYSR"/>
    <property type="match status" value="1"/>
</dbReference>
<keyword evidence="2" id="KW-0805">Transcription regulation</keyword>
<organism evidence="6 7">
    <name type="scientific">Lactobacillus intestinalis</name>
    <dbReference type="NCBI Taxonomy" id="151781"/>
    <lineage>
        <taxon>Bacteria</taxon>
        <taxon>Bacillati</taxon>
        <taxon>Bacillota</taxon>
        <taxon>Bacilli</taxon>
        <taxon>Lactobacillales</taxon>
        <taxon>Lactobacillaceae</taxon>
        <taxon>Lactobacillus</taxon>
    </lineage>
</organism>
<comment type="similarity">
    <text evidence="1">Belongs to the LysR transcriptional regulatory family.</text>
</comment>
<dbReference type="FunFam" id="1.10.10.10:FF:000001">
    <property type="entry name" value="LysR family transcriptional regulator"/>
    <property type="match status" value="1"/>
</dbReference>
<dbReference type="InterPro" id="IPR036390">
    <property type="entry name" value="WH_DNA-bd_sf"/>
</dbReference>
<dbReference type="RefSeq" id="WP_135960368.1">
    <property type="nucleotide sequence ID" value="NZ_AQFR02000001.1"/>
</dbReference>
<dbReference type="PANTHER" id="PTHR30419">
    <property type="entry name" value="HTH-TYPE TRANSCRIPTIONAL REGULATOR YBHD"/>
    <property type="match status" value="1"/>
</dbReference>
<gene>
    <name evidence="6" type="ORF">E5351_02905</name>
</gene>
<evidence type="ECO:0000256" key="1">
    <source>
        <dbReference type="ARBA" id="ARBA00009437"/>
    </source>
</evidence>
<dbReference type="Pfam" id="PF00126">
    <property type="entry name" value="HTH_1"/>
    <property type="match status" value="1"/>
</dbReference>